<dbReference type="AlphaFoldDB" id="A0A8D8ISQ5"/>
<dbReference type="EMBL" id="HBUE01263174">
    <property type="protein sequence ID" value="CAG6560162.1"/>
    <property type="molecule type" value="Transcribed_RNA"/>
</dbReference>
<dbReference type="EMBL" id="HBUE01158040">
    <property type="protein sequence ID" value="CAG6508802.1"/>
    <property type="molecule type" value="Transcribed_RNA"/>
</dbReference>
<dbReference type="EMBL" id="HBUE01263169">
    <property type="protein sequence ID" value="CAG6560159.1"/>
    <property type="molecule type" value="Transcribed_RNA"/>
</dbReference>
<organism evidence="2">
    <name type="scientific">Culex pipiens</name>
    <name type="common">House mosquito</name>
    <dbReference type="NCBI Taxonomy" id="7175"/>
    <lineage>
        <taxon>Eukaryota</taxon>
        <taxon>Metazoa</taxon>
        <taxon>Ecdysozoa</taxon>
        <taxon>Arthropoda</taxon>
        <taxon>Hexapoda</taxon>
        <taxon>Insecta</taxon>
        <taxon>Pterygota</taxon>
        <taxon>Neoptera</taxon>
        <taxon>Endopterygota</taxon>
        <taxon>Diptera</taxon>
        <taxon>Nematocera</taxon>
        <taxon>Culicoidea</taxon>
        <taxon>Culicidae</taxon>
        <taxon>Culicinae</taxon>
        <taxon>Culicini</taxon>
        <taxon>Culex</taxon>
        <taxon>Culex</taxon>
    </lineage>
</organism>
<dbReference type="EMBL" id="HBUE01158042">
    <property type="protein sequence ID" value="CAG6508803.1"/>
    <property type="molecule type" value="Transcribed_RNA"/>
</dbReference>
<keyword evidence="1" id="KW-1133">Transmembrane helix</keyword>
<sequence>MCARAKKNNNAASRCVCAMNCAKHFEFVYLRRIVSLKKVVCFAAFVCVYLFVLLTDASRRQAGAPLRVSLSAPALFVGVISSNDLLCARELSFHSFALYCSVWRVFVIRVWHQFRQSFAIGCALLTRPAEQSRSAGLWRVVPYCCC</sequence>
<feature type="transmembrane region" description="Helical" evidence="1">
    <location>
        <begin position="33"/>
        <end position="52"/>
    </location>
</feature>
<dbReference type="EMBL" id="HBUE01263166">
    <property type="protein sequence ID" value="CAG6560157.1"/>
    <property type="molecule type" value="Transcribed_RNA"/>
</dbReference>
<dbReference type="EMBL" id="HBUE01263167">
    <property type="protein sequence ID" value="CAG6560158.1"/>
    <property type="molecule type" value="Transcribed_RNA"/>
</dbReference>
<dbReference type="EMBL" id="HBUE01158039">
    <property type="protein sequence ID" value="CAG6508801.1"/>
    <property type="molecule type" value="Transcribed_RNA"/>
</dbReference>
<reference evidence="2" key="1">
    <citation type="submission" date="2021-05" db="EMBL/GenBank/DDBJ databases">
        <authorList>
            <person name="Alioto T."/>
            <person name="Alioto T."/>
            <person name="Gomez Garrido J."/>
        </authorList>
    </citation>
    <scope>NUCLEOTIDE SEQUENCE</scope>
</reference>
<dbReference type="EMBL" id="HBUE01263164">
    <property type="protein sequence ID" value="CAG6560156.1"/>
    <property type="molecule type" value="Transcribed_RNA"/>
</dbReference>
<dbReference type="EMBL" id="HBUE01263172">
    <property type="protein sequence ID" value="CAG6560161.1"/>
    <property type="molecule type" value="Transcribed_RNA"/>
</dbReference>
<dbReference type="EMBL" id="HBUE01158045">
    <property type="protein sequence ID" value="CAG6508805.1"/>
    <property type="molecule type" value="Transcribed_RNA"/>
</dbReference>
<dbReference type="EMBL" id="HBUE01158043">
    <property type="protein sequence ID" value="CAG6508804.1"/>
    <property type="molecule type" value="Transcribed_RNA"/>
</dbReference>
<name>A0A8D8ISQ5_CULPI</name>
<accession>A0A8D8ISQ5</accession>
<dbReference type="EMBL" id="HBUE01158036">
    <property type="protein sequence ID" value="CAG6508799.1"/>
    <property type="molecule type" value="Transcribed_RNA"/>
</dbReference>
<dbReference type="EMBL" id="HBUE01158047">
    <property type="protein sequence ID" value="CAG6508806.1"/>
    <property type="molecule type" value="Transcribed_RNA"/>
</dbReference>
<evidence type="ECO:0000256" key="1">
    <source>
        <dbReference type="SAM" id="Phobius"/>
    </source>
</evidence>
<protein>
    <submittedName>
        <fullName evidence="2">(northern house mosquito) hypothetical protein</fullName>
    </submittedName>
</protein>
<dbReference type="EMBL" id="HBUE01263170">
    <property type="protein sequence ID" value="CAG6560160.1"/>
    <property type="molecule type" value="Transcribed_RNA"/>
</dbReference>
<keyword evidence="1" id="KW-0472">Membrane</keyword>
<evidence type="ECO:0000313" key="2">
    <source>
        <dbReference type="EMBL" id="CAG6560160.1"/>
    </source>
</evidence>
<proteinExistence type="predicted"/>
<dbReference type="EMBL" id="HBUE01263163">
    <property type="protein sequence ID" value="CAG6560155.1"/>
    <property type="molecule type" value="Transcribed_RNA"/>
</dbReference>
<keyword evidence="1" id="KW-0812">Transmembrane</keyword>
<dbReference type="EMBL" id="HBUE01158037">
    <property type="protein sequence ID" value="CAG6508800.1"/>
    <property type="molecule type" value="Transcribed_RNA"/>
</dbReference>